<dbReference type="Proteomes" id="UP000014568">
    <property type="component" value="Unassembled WGS sequence"/>
</dbReference>
<evidence type="ECO:0000256" key="1">
    <source>
        <dbReference type="SAM" id="MobiDB-lite"/>
    </source>
</evidence>
<dbReference type="RefSeq" id="WP_016655784.1">
    <property type="nucleotide sequence ID" value="NZ_KE340352.1"/>
</dbReference>
<dbReference type="eggNOG" id="ENOG5032A2K">
    <property type="taxonomic scope" value="Bacteria"/>
</dbReference>
<dbReference type="STRING" id="632955.GCA_000829675_03150"/>
<name>S3N893_9GAMM</name>
<sequence length="159" mass="17836">MKIQIEEKKPIDVPSEWCSFEGAKFLIAGTSKPAFGRKMEIFSAKINQELNGYREITDESAQLTPLDYNKAFADLILDWEGVVDAEGKPIKYSSDMAEQVCTMAVDPVTKTGLSMALVLFVAEQSDRIQKSANQVKDEVLGKSPRSINTRHRNGRPRKR</sequence>
<protein>
    <recommendedName>
        <fullName evidence="4">Tail assembly chaperone</fullName>
    </recommendedName>
</protein>
<keyword evidence="3" id="KW-1185">Reference proteome</keyword>
<evidence type="ECO:0000313" key="3">
    <source>
        <dbReference type="Proteomes" id="UP000014568"/>
    </source>
</evidence>
<reference evidence="2 3" key="1">
    <citation type="submission" date="2013-06" db="EMBL/GenBank/DDBJ databases">
        <title>The Genome Sequence of Acinetobacter rudis CIP 110305.</title>
        <authorList>
            <consortium name="The Broad Institute Genome Sequencing Platform"/>
            <consortium name="The Broad Institute Genome Sequencing Center for Infectious Disease"/>
            <person name="Cerqueira G."/>
            <person name="Feldgarden M."/>
            <person name="Courvalin P."/>
            <person name="Perichon B."/>
            <person name="Grillot-Courvalin C."/>
            <person name="Clermont D."/>
            <person name="Rocha E."/>
            <person name="Yoon E.-J."/>
            <person name="Nemec A."/>
            <person name="Young S.K."/>
            <person name="Zeng Q."/>
            <person name="Gargeya S."/>
            <person name="Fitzgerald M."/>
            <person name="Abouelleil A."/>
            <person name="Alvarado L."/>
            <person name="Berlin A.M."/>
            <person name="Chapman S.B."/>
            <person name="Dewar J."/>
            <person name="Goldberg J."/>
            <person name="Griggs A."/>
            <person name="Gujja S."/>
            <person name="Hansen M."/>
            <person name="Howarth C."/>
            <person name="Imamovic A."/>
            <person name="Larimer J."/>
            <person name="McCowan C."/>
            <person name="Murphy C."/>
            <person name="Pearson M."/>
            <person name="Priest M."/>
            <person name="Roberts A."/>
            <person name="Saif S."/>
            <person name="Shea T."/>
            <person name="Sykes S."/>
            <person name="Wortman J."/>
            <person name="Nusbaum C."/>
            <person name="Birren B."/>
        </authorList>
    </citation>
    <scope>NUCLEOTIDE SEQUENCE [LARGE SCALE GENOMIC DNA]</scope>
    <source>
        <strain evidence="2 3">CIP 110305</strain>
    </source>
</reference>
<dbReference type="OrthoDB" id="6698961at2"/>
<gene>
    <name evidence="2" type="ORF">F945_01375</name>
</gene>
<dbReference type="AlphaFoldDB" id="S3N893"/>
<organism evidence="2 3">
    <name type="scientific">Acinetobacter rudis CIP 110305</name>
    <dbReference type="NCBI Taxonomy" id="421052"/>
    <lineage>
        <taxon>Bacteria</taxon>
        <taxon>Pseudomonadati</taxon>
        <taxon>Pseudomonadota</taxon>
        <taxon>Gammaproteobacteria</taxon>
        <taxon>Moraxellales</taxon>
        <taxon>Moraxellaceae</taxon>
        <taxon>Acinetobacter</taxon>
    </lineage>
</organism>
<proteinExistence type="predicted"/>
<feature type="region of interest" description="Disordered" evidence="1">
    <location>
        <begin position="132"/>
        <end position="159"/>
    </location>
</feature>
<dbReference type="HOGENOM" id="CLU_131333_0_0_6"/>
<feature type="compositionally biased region" description="Basic residues" evidence="1">
    <location>
        <begin position="148"/>
        <end position="159"/>
    </location>
</feature>
<evidence type="ECO:0000313" key="2">
    <source>
        <dbReference type="EMBL" id="EPF74608.1"/>
    </source>
</evidence>
<comment type="caution">
    <text evidence="2">The sequence shown here is derived from an EMBL/GenBank/DDBJ whole genome shotgun (WGS) entry which is preliminary data.</text>
</comment>
<dbReference type="EMBL" id="ATGI01000017">
    <property type="protein sequence ID" value="EPF74608.1"/>
    <property type="molecule type" value="Genomic_DNA"/>
</dbReference>
<evidence type="ECO:0008006" key="4">
    <source>
        <dbReference type="Google" id="ProtNLM"/>
    </source>
</evidence>
<dbReference type="PATRIC" id="fig|421052.3.peg.1340"/>
<accession>S3N893</accession>